<proteinExistence type="predicted"/>
<reference evidence="3" key="1">
    <citation type="submission" date="2025-08" db="UniProtKB">
        <authorList>
            <consortium name="RefSeq"/>
        </authorList>
    </citation>
    <scope>IDENTIFICATION</scope>
    <source>
        <tissue evidence="3">Tentacle</tissue>
    </source>
</reference>
<dbReference type="KEGG" id="aten:116298383"/>
<keyword evidence="1" id="KW-0732">Signal</keyword>
<dbReference type="Proteomes" id="UP000515163">
    <property type="component" value="Unplaced"/>
</dbReference>
<evidence type="ECO:0000256" key="1">
    <source>
        <dbReference type="SAM" id="SignalP"/>
    </source>
</evidence>
<name>A0A6P8I2A6_ACTTE</name>
<feature type="signal peptide" evidence="1">
    <location>
        <begin position="1"/>
        <end position="26"/>
    </location>
</feature>
<gene>
    <name evidence="3" type="primary">LOC116298383</name>
</gene>
<dbReference type="AlphaFoldDB" id="A0A6P8I2A6"/>
<protein>
    <submittedName>
        <fullName evidence="3">Uncharacterized protein LOC116298383</fullName>
    </submittedName>
</protein>
<sequence>MEQLLYLAKIQLFLVVICMATHTASPIKCFKCQSDGIQNISCASDYQAEECGLDSNGRAYNACYSRNQTNDFPAIGVQFTEDKGCAFHGECDFLRTILCHDTYGFLRSCFLTCCVEDYCNQGSLNFPAEPTTIRRDITTTTKPTTSSEKSSRKSIIITKPTVTSSDYLPKSCQYVVFIVTIFLILLVLI</sequence>
<evidence type="ECO:0000313" key="3">
    <source>
        <dbReference type="RefSeq" id="XP_031562669.1"/>
    </source>
</evidence>
<dbReference type="OrthoDB" id="10319703at2759"/>
<dbReference type="InParanoid" id="A0A6P8I2A6"/>
<accession>A0A6P8I2A6</accession>
<dbReference type="GeneID" id="116298383"/>
<evidence type="ECO:0000313" key="2">
    <source>
        <dbReference type="Proteomes" id="UP000515163"/>
    </source>
</evidence>
<keyword evidence="2" id="KW-1185">Reference proteome</keyword>
<dbReference type="RefSeq" id="XP_031562669.1">
    <property type="nucleotide sequence ID" value="XM_031706809.1"/>
</dbReference>
<organism evidence="2 3">
    <name type="scientific">Actinia tenebrosa</name>
    <name type="common">Australian red waratah sea anemone</name>
    <dbReference type="NCBI Taxonomy" id="6105"/>
    <lineage>
        <taxon>Eukaryota</taxon>
        <taxon>Metazoa</taxon>
        <taxon>Cnidaria</taxon>
        <taxon>Anthozoa</taxon>
        <taxon>Hexacorallia</taxon>
        <taxon>Actiniaria</taxon>
        <taxon>Actiniidae</taxon>
        <taxon>Actinia</taxon>
    </lineage>
</organism>
<feature type="chain" id="PRO_5028086341" evidence="1">
    <location>
        <begin position="27"/>
        <end position="189"/>
    </location>
</feature>